<dbReference type="Ensembl" id="ENSAPLT00020001515.1">
    <property type="protein sequence ID" value="ENSAPLP00020001415.1"/>
    <property type="gene ID" value="ENSAPLG00020001022.1"/>
</dbReference>
<dbReference type="GO" id="GO:0034899">
    <property type="term" value="F:trimethylamine monooxygenase activity"/>
    <property type="evidence" value="ECO:0007669"/>
    <property type="project" value="UniProtKB-EC"/>
</dbReference>
<evidence type="ECO:0000256" key="9">
    <source>
        <dbReference type="ARBA" id="ARBA00022989"/>
    </source>
</evidence>
<keyword evidence="9" id="KW-1133">Transmembrane helix</keyword>
<dbReference type="PANTHER" id="PTHR23023">
    <property type="entry name" value="DIMETHYLANILINE MONOOXYGENASE"/>
    <property type="match status" value="1"/>
</dbReference>
<evidence type="ECO:0000256" key="11">
    <source>
        <dbReference type="ARBA" id="ARBA00023033"/>
    </source>
</evidence>
<evidence type="ECO:0000256" key="12">
    <source>
        <dbReference type="ARBA" id="ARBA00023136"/>
    </source>
</evidence>
<evidence type="ECO:0000313" key="20">
    <source>
        <dbReference type="Ensembl" id="ENSAPLP00020001415.1"/>
    </source>
</evidence>
<evidence type="ECO:0000256" key="16">
    <source>
        <dbReference type="ARBA" id="ARBA00048088"/>
    </source>
</evidence>
<comment type="cofactor">
    <cofactor evidence="1 18 19">
        <name>FAD</name>
        <dbReference type="ChEBI" id="CHEBI:57692"/>
    </cofactor>
</comment>
<protein>
    <recommendedName>
        <fullName evidence="19">Flavin-containing monooxygenase</fullName>
        <ecNumber evidence="19">1.-.-.-</ecNumber>
    </recommendedName>
</protein>
<sequence length="521" mass="58393">MVRRVAIIGAGASGLASIKCCLDEGLEPTCFERSEDIGGLWRFADNADSGRVSVYRSVITNTSKEMSSFSDFPCPEDFPNFLPHGLLLEYFRMYARHFQLLRHIRFKTTVLSVRKRPDFATSGQWEVVTETEGVQESHVFDAVMVCTGHYQVPHLPLASFPGIETHFKGRYLHSQQYKDAEAFRGKRVLVVGIGNTGGDIAVELSHVAAKVFLSARSNTWVYSRVSDHGFPFDMVSTTRFNHFLEWLLPSAIMRRIKFRRFNSWFNHEIYGLASVKRCLPFCMLSGTVVLKPNVKEFTKTSAVFEDGTTEENIDVVLFATVRSPLKNNRSLYKCIFPPQLERPTLAIMGLVQLTGSVMAGAEIQARWVTGIFAGERGAAGMGEMLHFGGDKQVTEIKQVSTTSLFINYTSDIASCAGVKPSVLWLLLTDPRLAMAVFFGPCTPYQYRLVGRGRWSGARAAILTQWQRALKPLRTRVVEDGASPWLVSMGPVLLLGVMGSLWGGQGWCRLICWELMRGRRQK</sequence>
<reference evidence="20" key="1">
    <citation type="submission" date="2019-08" db="EMBL/GenBank/DDBJ databases">
        <title>Three high-quality genomes provides insights into domestication of ducks.</title>
        <authorList>
            <person name="Hou Z.C."/>
            <person name="Zhu F."/>
            <person name="Yin Z.T."/>
            <person name="Zhang F."/>
        </authorList>
    </citation>
    <scope>NUCLEOTIDE SEQUENCE [LARGE SCALE GENOMIC DNA]</scope>
</reference>
<evidence type="ECO:0000256" key="8">
    <source>
        <dbReference type="ARBA" id="ARBA00022857"/>
    </source>
</evidence>
<dbReference type="GO" id="GO:0004499">
    <property type="term" value="F:N,N-dimethylaniline monooxygenase activity"/>
    <property type="evidence" value="ECO:0007669"/>
    <property type="project" value="UniProtKB-UniRule"/>
</dbReference>
<keyword evidence="10 18" id="KW-0560">Oxidoreductase</keyword>
<dbReference type="InterPro" id="IPR002253">
    <property type="entry name" value="Flavin_mOase_1"/>
</dbReference>
<comment type="function">
    <text evidence="13">Broad spectrum monooxygenase that catalyzes the oxygenation of a wide variety of nitrogen- and sulfur-containing compounds including xenobiotics. Catalyzes the S-oxygenation of hypotaurine to produce taurine, an organic osmolyte involved in cell volume regulation as well as a variety of cytoprotective and developmental processes. In vitro, catalyzes the N-oxygenation of trimethylamine (TMA) to produce trimethylamine N-oxide (TMAO) and could therefore participate to the detoxification of this compound that is generated by the action of gut microbiota from dietary precursors such as choline, choline containing compounds, betaine or L-carnitine.</text>
</comment>
<name>A0A8B9QQI2_ANAPL</name>
<keyword evidence="11 18" id="KW-0503">Monooxygenase</keyword>
<dbReference type="InterPro" id="IPR050346">
    <property type="entry name" value="FMO-like"/>
</dbReference>
<keyword evidence="5" id="KW-0812">Transmembrane</keyword>
<comment type="subcellular location">
    <subcellularLocation>
        <location evidence="2">Endoplasmic reticulum membrane</location>
        <topology evidence="2">Single-pass membrane protein</topology>
    </subcellularLocation>
</comment>
<keyword evidence="7 18" id="KW-0274">FAD</keyword>
<evidence type="ECO:0000256" key="4">
    <source>
        <dbReference type="ARBA" id="ARBA00022630"/>
    </source>
</evidence>
<dbReference type="GO" id="GO:0050661">
    <property type="term" value="F:NADP binding"/>
    <property type="evidence" value="ECO:0007669"/>
    <property type="project" value="InterPro"/>
</dbReference>
<dbReference type="Pfam" id="PF00743">
    <property type="entry name" value="FMO-like"/>
    <property type="match status" value="1"/>
</dbReference>
<reference evidence="20" key="3">
    <citation type="submission" date="2025-09" db="UniProtKB">
        <authorList>
            <consortium name="Ensembl"/>
        </authorList>
    </citation>
    <scope>IDENTIFICATION</scope>
</reference>
<keyword evidence="4 18" id="KW-0285">Flavoprotein</keyword>
<keyword evidence="12 18" id="KW-0472">Membrane</keyword>
<evidence type="ECO:0000256" key="13">
    <source>
        <dbReference type="ARBA" id="ARBA00045957"/>
    </source>
</evidence>
<dbReference type="Proteomes" id="UP000694400">
    <property type="component" value="Chromosome 8"/>
</dbReference>
<evidence type="ECO:0000256" key="6">
    <source>
        <dbReference type="ARBA" id="ARBA00022824"/>
    </source>
</evidence>
<evidence type="ECO:0000256" key="7">
    <source>
        <dbReference type="ARBA" id="ARBA00022827"/>
    </source>
</evidence>
<dbReference type="InterPro" id="IPR000960">
    <property type="entry name" value="Flavin_mOase"/>
</dbReference>
<comment type="catalytic activity">
    <reaction evidence="14">
        <text>hypotaurine + NADH + O2 + H(+) = taurine + NAD(+) + H2O</text>
        <dbReference type="Rhea" id="RHEA:74111"/>
        <dbReference type="ChEBI" id="CHEBI:15377"/>
        <dbReference type="ChEBI" id="CHEBI:15378"/>
        <dbReference type="ChEBI" id="CHEBI:15379"/>
        <dbReference type="ChEBI" id="CHEBI:57540"/>
        <dbReference type="ChEBI" id="CHEBI:57853"/>
        <dbReference type="ChEBI" id="CHEBI:57945"/>
        <dbReference type="ChEBI" id="CHEBI:507393"/>
        <dbReference type="EC" id="1.14.13.8"/>
    </reaction>
    <physiologicalReaction direction="left-to-right" evidence="14">
        <dbReference type="Rhea" id="RHEA:74112"/>
    </physiologicalReaction>
</comment>
<evidence type="ECO:0000256" key="10">
    <source>
        <dbReference type="ARBA" id="ARBA00023002"/>
    </source>
</evidence>
<proteinExistence type="inferred from homology"/>
<dbReference type="AlphaFoldDB" id="A0A8B9QQI2"/>
<keyword evidence="6 18" id="KW-0256">Endoplasmic reticulum</keyword>
<accession>A0A8B9QQI2</accession>
<dbReference type="Gene3D" id="3.50.50.60">
    <property type="entry name" value="FAD/NAD(P)-binding domain"/>
    <property type="match status" value="1"/>
</dbReference>
<evidence type="ECO:0000256" key="1">
    <source>
        <dbReference type="ARBA" id="ARBA00001974"/>
    </source>
</evidence>
<reference evidence="20" key="2">
    <citation type="submission" date="2025-08" db="UniProtKB">
        <authorList>
            <consortium name="Ensembl"/>
        </authorList>
    </citation>
    <scope>IDENTIFICATION</scope>
</reference>
<evidence type="ECO:0000256" key="19">
    <source>
        <dbReference type="RuleBase" id="RU361177"/>
    </source>
</evidence>
<comment type="catalytic activity">
    <reaction evidence="15">
        <text>hypotaurine + NADPH + O2 + H(+) = taurine + NADP(+) + H2O</text>
        <dbReference type="Rhea" id="RHEA:69819"/>
        <dbReference type="ChEBI" id="CHEBI:15377"/>
        <dbReference type="ChEBI" id="CHEBI:15378"/>
        <dbReference type="ChEBI" id="CHEBI:15379"/>
        <dbReference type="ChEBI" id="CHEBI:57783"/>
        <dbReference type="ChEBI" id="CHEBI:57853"/>
        <dbReference type="ChEBI" id="CHEBI:58349"/>
        <dbReference type="ChEBI" id="CHEBI:507393"/>
        <dbReference type="EC" id="1.14.13.8"/>
    </reaction>
    <physiologicalReaction direction="left-to-right" evidence="15">
        <dbReference type="Rhea" id="RHEA:69820"/>
    </physiologicalReaction>
</comment>
<dbReference type="PRINTS" id="PR00370">
    <property type="entry name" value="FMOXYGENASE"/>
</dbReference>
<comment type="similarity">
    <text evidence="3 18 19">Belongs to the FMO family.</text>
</comment>
<dbReference type="FunFam" id="3.50.50.60:FF:000159">
    <property type="entry name" value="Dimethylaniline monooxygenase [N-oxide-forming]"/>
    <property type="match status" value="1"/>
</dbReference>
<dbReference type="InterPro" id="IPR020946">
    <property type="entry name" value="Flavin_mOase-like"/>
</dbReference>
<comment type="catalytic activity">
    <reaction evidence="17">
        <text>N,N-dimethylaniline + NADPH + O2 + H(+) = N,N-dimethylaniline N-oxide + NADP(+) + H2O</text>
        <dbReference type="Rhea" id="RHEA:24468"/>
        <dbReference type="ChEBI" id="CHEBI:15377"/>
        <dbReference type="ChEBI" id="CHEBI:15378"/>
        <dbReference type="ChEBI" id="CHEBI:15379"/>
        <dbReference type="ChEBI" id="CHEBI:16269"/>
        <dbReference type="ChEBI" id="CHEBI:17735"/>
        <dbReference type="ChEBI" id="CHEBI:57783"/>
        <dbReference type="ChEBI" id="CHEBI:58349"/>
        <dbReference type="EC" id="1.14.13.8"/>
    </reaction>
    <physiologicalReaction direction="left-to-right" evidence="17">
        <dbReference type="Rhea" id="RHEA:24469"/>
    </physiologicalReaction>
</comment>
<dbReference type="GO" id="GO:0005789">
    <property type="term" value="C:endoplasmic reticulum membrane"/>
    <property type="evidence" value="ECO:0007669"/>
    <property type="project" value="UniProtKB-SubCell"/>
</dbReference>
<evidence type="ECO:0000313" key="21">
    <source>
        <dbReference type="Proteomes" id="UP000694400"/>
    </source>
</evidence>
<dbReference type="PIRSF" id="PIRSF000332">
    <property type="entry name" value="FMO"/>
    <property type="match status" value="1"/>
</dbReference>
<dbReference type="InterPro" id="IPR036188">
    <property type="entry name" value="FAD/NAD-bd_sf"/>
</dbReference>
<dbReference type="GO" id="GO:0050660">
    <property type="term" value="F:flavin adenine dinucleotide binding"/>
    <property type="evidence" value="ECO:0007669"/>
    <property type="project" value="InterPro"/>
</dbReference>
<evidence type="ECO:0000256" key="14">
    <source>
        <dbReference type="ARBA" id="ARBA00047338"/>
    </source>
</evidence>
<dbReference type="EC" id="1.-.-.-" evidence="19"/>
<keyword evidence="8 18" id="KW-0521">NADP</keyword>
<evidence type="ECO:0000256" key="18">
    <source>
        <dbReference type="PIRNR" id="PIRNR000332"/>
    </source>
</evidence>
<evidence type="ECO:0000256" key="15">
    <source>
        <dbReference type="ARBA" id="ARBA00048041"/>
    </source>
</evidence>
<organism evidence="20 21">
    <name type="scientific">Anas platyrhynchos</name>
    <name type="common">Mallard</name>
    <name type="synonym">Anas boschas</name>
    <dbReference type="NCBI Taxonomy" id="8839"/>
    <lineage>
        <taxon>Eukaryota</taxon>
        <taxon>Metazoa</taxon>
        <taxon>Chordata</taxon>
        <taxon>Craniata</taxon>
        <taxon>Vertebrata</taxon>
        <taxon>Euteleostomi</taxon>
        <taxon>Archelosauria</taxon>
        <taxon>Archosauria</taxon>
        <taxon>Dinosauria</taxon>
        <taxon>Saurischia</taxon>
        <taxon>Theropoda</taxon>
        <taxon>Coelurosauria</taxon>
        <taxon>Aves</taxon>
        <taxon>Neognathae</taxon>
        <taxon>Galloanserae</taxon>
        <taxon>Anseriformes</taxon>
        <taxon>Anatidae</taxon>
        <taxon>Anatinae</taxon>
        <taxon>Anas</taxon>
    </lineage>
</organism>
<evidence type="ECO:0000256" key="17">
    <source>
        <dbReference type="ARBA" id="ARBA00049443"/>
    </source>
</evidence>
<dbReference type="PRINTS" id="PR01121">
    <property type="entry name" value="FMOXYGENASE1"/>
</dbReference>
<evidence type="ECO:0000256" key="5">
    <source>
        <dbReference type="ARBA" id="ARBA00022692"/>
    </source>
</evidence>
<comment type="catalytic activity">
    <reaction evidence="16">
        <text>trimethylamine + NADPH + O2 = trimethylamine N-oxide + NADP(+) + H2O</text>
        <dbReference type="Rhea" id="RHEA:31979"/>
        <dbReference type="ChEBI" id="CHEBI:15377"/>
        <dbReference type="ChEBI" id="CHEBI:15379"/>
        <dbReference type="ChEBI" id="CHEBI:15724"/>
        <dbReference type="ChEBI" id="CHEBI:57783"/>
        <dbReference type="ChEBI" id="CHEBI:58349"/>
        <dbReference type="ChEBI" id="CHEBI:58389"/>
        <dbReference type="EC" id="1.14.13.148"/>
    </reaction>
    <physiologicalReaction direction="left-to-right" evidence="16">
        <dbReference type="Rhea" id="RHEA:31980"/>
    </physiologicalReaction>
</comment>
<dbReference type="SUPFAM" id="SSF51905">
    <property type="entry name" value="FAD/NAD(P)-binding domain"/>
    <property type="match status" value="1"/>
</dbReference>
<evidence type="ECO:0000256" key="2">
    <source>
        <dbReference type="ARBA" id="ARBA00004389"/>
    </source>
</evidence>
<evidence type="ECO:0000256" key="3">
    <source>
        <dbReference type="ARBA" id="ARBA00009183"/>
    </source>
</evidence>